<evidence type="ECO:0000313" key="3">
    <source>
        <dbReference type="Proteomes" id="UP000215896"/>
    </source>
</evidence>
<keyword evidence="3" id="KW-1185">Reference proteome</keyword>
<accession>A0A255G1A5</accession>
<name>A0A255G1A5_9ACTN</name>
<evidence type="ECO:0000256" key="1">
    <source>
        <dbReference type="SAM" id="Phobius"/>
    </source>
</evidence>
<dbReference type="EMBL" id="NMVO01000017">
    <property type="protein sequence ID" value="OYO09709.1"/>
    <property type="molecule type" value="Genomic_DNA"/>
</dbReference>
<dbReference type="RefSeq" id="WP_094360584.1">
    <property type="nucleotide sequence ID" value="NZ_NMVK01000036.1"/>
</dbReference>
<reference evidence="2 3" key="1">
    <citation type="submission" date="2017-07" db="EMBL/GenBank/DDBJ databases">
        <title>Draft whole genome sequences of clinical Proprionibacteriaceae strains.</title>
        <authorList>
            <person name="Bernier A.-M."/>
            <person name="Bernard K."/>
            <person name="Domingo M.-C."/>
        </authorList>
    </citation>
    <scope>NUCLEOTIDE SEQUENCE [LARGE SCALE GENOMIC DNA]</scope>
    <source>
        <strain evidence="2 3">NML 030167</strain>
    </source>
</reference>
<dbReference type="Proteomes" id="UP000215896">
    <property type="component" value="Unassembled WGS sequence"/>
</dbReference>
<keyword evidence="1" id="KW-1133">Transmembrane helix</keyword>
<feature type="transmembrane region" description="Helical" evidence="1">
    <location>
        <begin position="44"/>
        <end position="63"/>
    </location>
</feature>
<sequence>MVVLAYVIAWFQANFLLGFGLGLALLALWGVLSNRKRPAAVRRLRFIPLVLLIPFLASVGLFLTDKLKFTDNLRGRTVAAYGQDATVTVGANTGSYATRRNASLYYDVTIRYADGTTKTDNLDLLGVLRTNNNWWGQLVDQSRTGRPTVLTVKYLPGLKDGWVVTGIQSS</sequence>
<keyword evidence="1" id="KW-0812">Transmembrane</keyword>
<gene>
    <name evidence="2" type="ORF">CGZ94_18850</name>
</gene>
<dbReference type="AlphaFoldDB" id="A0A255G1A5"/>
<evidence type="ECO:0000313" key="2">
    <source>
        <dbReference type="EMBL" id="OYO09709.1"/>
    </source>
</evidence>
<feature type="transmembrane region" description="Helical" evidence="1">
    <location>
        <begin position="6"/>
        <end position="32"/>
    </location>
</feature>
<proteinExistence type="predicted"/>
<protein>
    <submittedName>
        <fullName evidence="2">Uncharacterized protein</fullName>
    </submittedName>
</protein>
<comment type="caution">
    <text evidence="2">The sequence shown here is derived from an EMBL/GenBank/DDBJ whole genome shotgun (WGS) entry which is preliminary data.</text>
</comment>
<organism evidence="2 3">
    <name type="scientific">Enemella evansiae</name>
    <dbReference type="NCBI Taxonomy" id="2016499"/>
    <lineage>
        <taxon>Bacteria</taxon>
        <taxon>Bacillati</taxon>
        <taxon>Actinomycetota</taxon>
        <taxon>Actinomycetes</taxon>
        <taxon>Propionibacteriales</taxon>
        <taxon>Propionibacteriaceae</taxon>
        <taxon>Enemella</taxon>
    </lineage>
</organism>
<keyword evidence="1" id="KW-0472">Membrane</keyword>